<dbReference type="EMBL" id="CAGKOT010000004">
    <property type="protein sequence ID" value="CAB5332968.1"/>
    <property type="molecule type" value="Genomic_DNA"/>
</dbReference>
<evidence type="ECO:0000313" key="2">
    <source>
        <dbReference type="Proteomes" id="UP000684084"/>
    </source>
</evidence>
<gene>
    <name evidence="1" type="ORF">CHRIB12_LOCUS3072</name>
</gene>
<proteinExistence type="predicted"/>
<sequence>MARQDLQDYTNKMANQMSKGRKRIKEYQIGDLVRVAVPKIDRFSVDRPTLPCKIMEKTENNKYSLGSKFGIIGVYYSASELEPLGTETFPELEVIPLNKISIREAARLQSAGLVSGGICNCKGECNSNKCRCYRCCRNSLITTFRHYDICRK</sequence>
<dbReference type="OrthoDB" id="2430997at2759"/>
<comment type="caution">
    <text evidence="1">The sequence shown here is derived from an EMBL/GenBank/DDBJ whole genome shotgun (WGS) entry which is preliminary data.</text>
</comment>
<protein>
    <submittedName>
        <fullName evidence="1">Uncharacterized protein</fullName>
    </submittedName>
</protein>
<evidence type="ECO:0000313" key="1">
    <source>
        <dbReference type="EMBL" id="CAB5332968.1"/>
    </source>
</evidence>
<organism evidence="1 2">
    <name type="scientific">Rhizophagus irregularis</name>
    <dbReference type="NCBI Taxonomy" id="588596"/>
    <lineage>
        <taxon>Eukaryota</taxon>
        <taxon>Fungi</taxon>
        <taxon>Fungi incertae sedis</taxon>
        <taxon>Mucoromycota</taxon>
        <taxon>Glomeromycotina</taxon>
        <taxon>Glomeromycetes</taxon>
        <taxon>Glomerales</taxon>
        <taxon>Glomeraceae</taxon>
        <taxon>Rhizophagus</taxon>
    </lineage>
</organism>
<dbReference type="AlphaFoldDB" id="A0A915YTW3"/>
<reference evidence="1" key="1">
    <citation type="submission" date="2020-05" db="EMBL/GenBank/DDBJ databases">
        <authorList>
            <person name="Rincon C."/>
            <person name="Sanders R I."/>
            <person name="Robbins C."/>
            <person name="Chaturvedi A."/>
        </authorList>
    </citation>
    <scope>NUCLEOTIDE SEQUENCE</scope>
    <source>
        <strain evidence="1">CHB12</strain>
    </source>
</reference>
<dbReference type="Proteomes" id="UP000684084">
    <property type="component" value="Unassembled WGS sequence"/>
</dbReference>
<name>A0A915YTW3_9GLOM</name>
<accession>A0A915YTW3</accession>